<evidence type="ECO:0000256" key="3">
    <source>
        <dbReference type="ARBA" id="ARBA00022989"/>
    </source>
</evidence>
<protein>
    <submittedName>
        <fullName evidence="6">Colicin V production protein</fullName>
    </submittedName>
</protein>
<dbReference type="InterPro" id="IPR003825">
    <property type="entry name" value="Colicin-V_CvpA"/>
</dbReference>
<dbReference type="RefSeq" id="WP_161821075.1">
    <property type="nucleotide sequence ID" value="NZ_LSRS01000002.1"/>
</dbReference>
<dbReference type="Pfam" id="PF02674">
    <property type="entry name" value="Colicin_V"/>
    <property type="match status" value="1"/>
</dbReference>
<keyword evidence="7" id="KW-1185">Reference proteome</keyword>
<feature type="transmembrane region" description="Helical" evidence="5">
    <location>
        <begin position="33"/>
        <end position="52"/>
    </location>
</feature>
<accession>A0A9D3AZH9</accession>
<keyword evidence="4 5" id="KW-0472">Membrane</keyword>
<organism evidence="6 7">
    <name type="scientific">Sporotomaculum syntrophicum</name>
    <dbReference type="NCBI Taxonomy" id="182264"/>
    <lineage>
        <taxon>Bacteria</taxon>
        <taxon>Bacillati</taxon>
        <taxon>Bacillota</taxon>
        <taxon>Clostridia</taxon>
        <taxon>Eubacteriales</taxon>
        <taxon>Desulfallaceae</taxon>
        <taxon>Sporotomaculum</taxon>
    </lineage>
</organism>
<gene>
    <name evidence="6" type="ORF">SPSYN_00654</name>
</gene>
<name>A0A9D3AZH9_9FIRM</name>
<dbReference type="Proteomes" id="UP000798488">
    <property type="component" value="Unassembled WGS sequence"/>
</dbReference>
<evidence type="ECO:0000256" key="4">
    <source>
        <dbReference type="ARBA" id="ARBA00023136"/>
    </source>
</evidence>
<dbReference type="OrthoDB" id="1807510at2"/>
<feature type="transmembrane region" description="Helical" evidence="5">
    <location>
        <begin position="6"/>
        <end position="26"/>
    </location>
</feature>
<dbReference type="GO" id="GO:0009403">
    <property type="term" value="P:toxin biosynthetic process"/>
    <property type="evidence" value="ECO:0007669"/>
    <property type="project" value="InterPro"/>
</dbReference>
<dbReference type="AlphaFoldDB" id="A0A9D3AZH9"/>
<sequence length="214" mass="23724">MNWLDWVFILIIIFSTIRGLSTGFIVGVSSFAGLVLGITSAIIGYRSLAVYLDNQWGWGNSISELILNYLPPTSLQDLINKISIVNFQLNNQNKLMSESLNNVADQLAINILYFISFFLILIFVSLFVKVALGFFSGAVTHTFLRPLDYLGGLILGLVRGLIIVLVVAFFLEPISAASVIASQEKTGFIYLATNRSLIIPYALELLNMFNLHLP</sequence>
<dbReference type="GO" id="GO:0016020">
    <property type="term" value="C:membrane"/>
    <property type="evidence" value="ECO:0007669"/>
    <property type="project" value="UniProtKB-SubCell"/>
</dbReference>
<reference evidence="6" key="1">
    <citation type="submission" date="2016-02" db="EMBL/GenBank/DDBJ databases">
        <title>Draft Genome Sequence of Sporotomaculum syntrophicum Strain FB, a Syntrophic Benzoate Degrader.</title>
        <authorList>
            <person name="Nobu M.K."/>
            <person name="Narihiro T."/>
            <person name="Qiu Y.-L."/>
            <person name="Ohashi A."/>
            <person name="Liu W.-T."/>
            <person name="Yuji S."/>
        </authorList>
    </citation>
    <scope>NUCLEOTIDE SEQUENCE</scope>
    <source>
        <strain evidence="6">FB</strain>
    </source>
</reference>
<proteinExistence type="predicted"/>
<keyword evidence="2 5" id="KW-0812">Transmembrane</keyword>
<evidence type="ECO:0000313" key="7">
    <source>
        <dbReference type="Proteomes" id="UP000798488"/>
    </source>
</evidence>
<feature type="transmembrane region" description="Helical" evidence="5">
    <location>
        <begin position="147"/>
        <end position="171"/>
    </location>
</feature>
<feature type="transmembrane region" description="Helical" evidence="5">
    <location>
        <begin position="111"/>
        <end position="135"/>
    </location>
</feature>
<comment type="subcellular location">
    <subcellularLocation>
        <location evidence="1">Membrane</location>
        <topology evidence="1">Multi-pass membrane protein</topology>
    </subcellularLocation>
</comment>
<evidence type="ECO:0000256" key="5">
    <source>
        <dbReference type="SAM" id="Phobius"/>
    </source>
</evidence>
<comment type="caution">
    <text evidence="6">The sequence shown here is derived from an EMBL/GenBank/DDBJ whole genome shotgun (WGS) entry which is preliminary data.</text>
</comment>
<dbReference type="EMBL" id="LSRS01000002">
    <property type="protein sequence ID" value="KAF1085919.1"/>
    <property type="molecule type" value="Genomic_DNA"/>
</dbReference>
<evidence type="ECO:0000313" key="6">
    <source>
        <dbReference type="EMBL" id="KAF1085919.1"/>
    </source>
</evidence>
<evidence type="ECO:0000256" key="2">
    <source>
        <dbReference type="ARBA" id="ARBA00022692"/>
    </source>
</evidence>
<evidence type="ECO:0000256" key="1">
    <source>
        <dbReference type="ARBA" id="ARBA00004141"/>
    </source>
</evidence>
<keyword evidence="3 5" id="KW-1133">Transmembrane helix</keyword>